<keyword evidence="1" id="KW-0175">Coiled coil</keyword>
<name>A0ABP0VE59_9BRYO</name>
<reference evidence="2" key="1">
    <citation type="submission" date="2024-02" db="EMBL/GenBank/DDBJ databases">
        <authorList>
            <consortium name="ELIXIR-Norway"/>
            <consortium name="Elixir Norway"/>
        </authorList>
    </citation>
    <scope>NUCLEOTIDE SEQUENCE</scope>
</reference>
<protein>
    <submittedName>
        <fullName evidence="2">Uncharacterized protein</fullName>
    </submittedName>
</protein>
<dbReference type="Proteomes" id="UP001497444">
    <property type="component" value="Unassembled WGS sequence"/>
</dbReference>
<organism evidence="2 3">
    <name type="scientific">Sphagnum jensenii</name>
    <dbReference type="NCBI Taxonomy" id="128206"/>
    <lineage>
        <taxon>Eukaryota</taxon>
        <taxon>Viridiplantae</taxon>
        <taxon>Streptophyta</taxon>
        <taxon>Embryophyta</taxon>
        <taxon>Bryophyta</taxon>
        <taxon>Sphagnophytina</taxon>
        <taxon>Sphagnopsida</taxon>
        <taxon>Sphagnales</taxon>
        <taxon>Sphagnaceae</taxon>
        <taxon>Sphagnum</taxon>
    </lineage>
</organism>
<evidence type="ECO:0000313" key="2">
    <source>
        <dbReference type="EMBL" id="CAK9252699.1"/>
    </source>
</evidence>
<accession>A0ABP0VE59</accession>
<evidence type="ECO:0000256" key="1">
    <source>
        <dbReference type="SAM" id="Coils"/>
    </source>
</evidence>
<gene>
    <name evidence="2" type="ORF">CSSPJE1EN1_LOCUS28077</name>
</gene>
<sequence length="198" mass="21612">MVCATFVAGLDAETSDMVVYDQLRAMLSKKVPPRLDEVIAALQEIFIKEGLLGTGNANYFPEFSTGDIILDLPSLNSDILTTEKGVNGGKQELPDDNIIGTIVILQNSLEDLTEQLDKLTRENEGLKMELGACMHLLKVPSPHVGIHKPISGSPNLGQMRLHANQVVLVEILGIEANAKCFKSVEKVRVLYQLAAVLY</sequence>
<feature type="coiled-coil region" evidence="1">
    <location>
        <begin position="102"/>
        <end position="129"/>
    </location>
</feature>
<keyword evidence="3" id="KW-1185">Reference proteome</keyword>
<proteinExistence type="predicted"/>
<evidence type="ECO:0000313" key="3">
    <source>
        <dbReference type="Proteomes" id="UP001497444"/>
    </source>
</evidence>
<comment type="caution">
    <text evidence="2">The sequence shown here is derived from an EMBL/GenBank/DDBJ whole genome shotgun (WGS) entry which is preliminary data.</text>
</comment>
<dbReference type="EMBL" id="CAXAQS010000690">
    <property type="protein sequence ID" value="CAK9252699.1"/>
    <property type="molecule type" value="Genomic_DNA"/>
</dbReference>